<dbReference type="InterPro" id="IPR009081">
    <property type="entry name" value="PP-bd_ACP"/>
</dbReference>
<dbReference type="InterPro" id="IPR036291">
    <property type="entry name" value="NAD(P)-bd_dom_sf"/>
</dbReference>
<dbReference type="SUPFAM" id="SSF56801">
    <property type="entry name" value="Acetyl-CoA synthetase-like"/>
    <property type="match status" value="1"/>
</dbReference>
<dbReference type="InterPro" id="IPR045851">
    <property type="entry name" value="AMP-bd_C_sf"/>
</dbReference>
<dbReference type="InterPro" id="IPR013120">
    <property type="entry name" value="FAR_NAD-bd"/>
</dbReference>
<sequence length="617" mass="67974">MVNRGWKTMHRTKDIGRWRIDGSLLIEGRISGDTQIKLRGIRMDLREIEKSIIDTADGMLSEAVVSVHSTNESSDFLVARVLFTENDFNEKERAQCLKKLKSQLQLPQNMRPAIILAVEKFPMTNSSKIDRKAIASWPILEEGRHNTTLCGEINEDINIILTDKETQLKAIWSGILPTATFSMRDLTSHTDFFHVGGTSMLLLELQAQIRTTFSVEIPLVHMFESSTLDEMARLIENSTAEASESLLNWDKETALPPSLKKLAVSDIQIAQPTESDKVIVLTGASGFLGQALLASLDSDTRVKNIHCIAVRKAISQESIPRFAKAVIHQGDLNLPRLGLSEHSAQAIFSCATVVIHNGADVSYLKGYSSLRIANLQSTKELAALCLPRLIPFHYVSTAGVAMFATGALGPDNQFATASAAFYPPPLNLSLSESGHNYIAMTASKWASEQFLERMVMEKFPAWPICIHRPSLIERKDESGAGLDIVSNLRYYTQQLHAAPVINIGISGTRSLGKLNQVPLSTVVRGILQAALDEPNIEGFSSASKTRFLHHLGDVSLPLGDIRSWVAQDGDRGTAVMIEELPIDEWTRKAGECGMNKMVITLLESLIGGTDVVFPEYD</sequence>
<protein>
    <recommendedName>
        <fullName evidence="3">Carrier domain-containing protein</fullName>
    </recommendedName>
</protein>
<evidence type="ECO:0000256" key="2">
    <source>
        <dbReference type="ARBA" id="ARBA00022553"/>
    </source>
</evidence>
<dbReference type="EMBL" id="CP017815">
    <property type="protein sequence ID" value="APA07155.1"/>
    <property type="molecule type" value="Genomic_DNA"/>
</dbReference>
<dbReference type="Gene3D" id="3.40.50.720">
    <property type="entry name" value="NAD(P)-binding Rossmann-like Domain"/>
    <property type="match status" value="1"/>
</dbReference>
<dbReference type="PANTHER" id="PTHR44845">
    <property type="entry name" value="CARRIER DOMAIN-CONTAINING PROTEIN"/>
    <property type="match status" value="1"/>
</dbReference>
<feature type="domain" description="Carrier" evidence="3">
    <location>
        <begin position="159"/>
        <end position="239"/>
    </location>
</feature>
<dbReference type="Gene3D" id="3.30.300.30">
    <property type="match status" value="1"/>
</dbReference>
<evidence type="ECO:0000313" key="4">
    <source>
        <dbReference type="EMBL" id="APA07155.1"/>
    </source>
</evidence>
<name>A0A1D9PWQ5_SCLS1</name>
<evidence type="ECO:0000259" key="3">
    <source>
        <dbReference type="PROSITE" id="PS50075"/>
    </source>
</evidence>
<dbReference type="SUPFAM" id="SSF47336">
    <property type="entry name" value="ACP-like"/>
    <property type="match status" value="1"/>
</dbReference>
<dbReference type="PANTHER" id="PTHR44845:SF6">
    <property type="entry name" value="BETA-ALANINE-ACTIVATING ENZYME"/>
    <property type="match status" value="1"/>
</dbReference>
<dbReference type="VEuPathDB" id="FungiDB:sscle_02g019250"/>
<gene>
    <name evidence="4" type="ORF">sscle_02g019250</name>
</gene>
<accession>A0A1D9PWQ5</accession>
<dbReference type="OrthoDB" id="329835at2759"/>
<keyword evidence="2" id="KW-0597">Phosphoprotein</keyword>
<dbReference type="Proteomes" id="UP000177798">
    <property type="component" value="Chromosome 2"/>
</dbReference>
<dbReference type="AlphaFoldDB" id="A0A1D9PWQ5"/>
<evidence type="ECO:0000256" key="1">
    <source>
        <dbReference type="ARBA" id="ARBA00022450"/>
    </source>
</evidence>
<dbReference type="SUPFAM" id="SSF51735">
    <property type="entry name" value="NAD(P)-binding Rossmann-fold domains"/>
    <property type="match status" value="1"/>
</dbReference>
<dbReference type="PROSITE" id="PS50075">
    <property type="entry name" value="CARRIER"/>
    <property type="match status" value="1"/>
</dbReference>
<organism evidence="4 5">
    <name type="scientific">Sclerotinia sclerotiorum (strain ATCC 18683 / 1980 / Ss-1)</name>
    <name type="common">White mold</name>
    <name type="synonym">Whetzelinia sclerotiorum</name>
    <dbReference type="NCBI Taxonomy" id="665079"/>
    <lineage>
        <taxon>Eukaryota</taxon>
        <taxon>Fungi</taxon>
        <taxon>Dikarya</taxon>
        <taxon>Ascomycota</taxon>
        <taxon>Pezizomycotina</taxon>
        <taxon>Leotiomycetes</taxon>
        <taxon>Helotiales</taxon>
        <taxon>Sclerotiniaceae</taxon>
        <taxon>Sclerotinia</taxon>
    </lineage>
</organism>
<proteinExistence type="predicted"/>
<dbReference type="InterPro" id="IPR036736">
    <property type="entry name" value="ACP-like_sf"/>
</dbReference>
<dbReference type="Gene3D" id="1.10.1200.10">
    <property type="entry name" value="ACP-like"/>
    <property type="match status" value="1"/>
</dbReference>
<reference evidence="5" key="1">
    <citation type="journal article" date="2017" name="Genome Biol. Evol.">
        <title>The complete genome sequence of the phytopathogenic fungus Sclerotinia sclerotiorum reveals insights into the genome architecture of broad host range pathogens.</title>
        <authorList>
            <person name="Derbyshire M."/>
            <person name="Denton-Giles M."/>
            <person name="Hegedus D."/>
            <person name="Seifbarghy S."/>
            <person name="Rollins J."/>
            <person name="van Kan J."/>
            <person name="Seidl M.F."/>
            <person name="Faino L."/>
            <person name="Mbengue M."/>
            <person name="Navaud O."/>
            <person name="Raffaele S."/>
            <person name="Hammond-Kosack K."/>
            <person name="Heard S."/>
            <person name="Oliver R."/>
        </authorList>
    </citation>
    <scope>NUCLEOTIDE SEQUENCE [LARGE SCALE GENOMIC DNA]</scope>
    <source>
        <strain evidence="5">ATCC 18683 / 1980 / Ss-1</strain>
    </source>
</reference>
<dbReference type="Pfam" id="PF00550">
    <property type="entry name" value="PP-binding"/>
    <property type="match status" value="1"/>
</dbReference>
<dbReference type="Pfam" id="PF07993">
    <property type="entry name" value="NAD_binding_4"/>
    <property type="match status" value="1"/>
</dbReference>
<keyword evidence="1" id="KW-0596">Phosphopantetheine</keyword>
<evidence type="ECO:0000313" key="5">
    <source>
        <dbReference type="Proteomes" id="UP000177798"/>
    </source>
</evidence>